<dbReference type="PATRIC" id="fig|1423780.4.peg.528"/>
<name>S4NQ77_9LACO</name>
<evidence type="ECO:0000256" key="1">
    <source>
        <dbReference type="SAM" id="Phobius"/>
    </source>
</evidence>
<dbReference type="eggNOG" id="COG3976">
    <property type="taxonomic scope" value="Bacteria"/>
</dbReference>
<dbReference type="InterPro" id="IPR007329">
    <property type="entry name" value="FMN-bd"/>
</dbReference>
<evidence type="ECO:0000259" key="2">
    <source>
        <dbReference type="SMART" id="SM00900"/>
    </source>
</evidence>
<keyword evidence="1" id="KW-0472">Membrane</keyword>
<organism evidence="3 4">
    <name type="scientific">Lentilactobacillus otakiensis DSM 19908 = JCM 15040</name>
    <dbReference type="NCBI Taxonomy" id="1423780"/>
    <lineage>
        <taxon>Bacteria</taxon>
        <taxon>Bacillati</taxon>
        <taxon>Bacillota</taxon>
        <taxon>Bacilli</taxon>
        <taxon>Lactobacillales</taxon>
        <taxon>Lactobacillaceae</taxon>
        <taxon>Lentilactobacillus</taxon>
    </lineage>
</organism>
<evidence type="ECO:0000313" key="4">
    <source>
        <dbReference type="Proteomes" id="UP000016361"/>
    </source>
</evidence>
<gene>
    <name evidence="3" type="ORF">LOT_0711</name>
</gene>
<dbReference type="GO" id="GO:0010181">
    <property type="term" value="F:FMN binding"/>
    <property type="evidence" value="ECO:0007669"/>
    <property type="project" value="InterPro"/>
</dbReference>
<dbReference type="Proteomes" id="UP000016361">
    <property type="component" value="Unassembled WGS sequence"/>
</dbReference>
<dbReference type="Pfam" id="PF04205">
    <property type="entry name" value="FMN_bind"/>
    <property type="match status" value="1"/>
</dbReference>
<proteinExistence type="predicted"/>
<evidence type="ECO:0000313" key="3">
    <source>
        <dbReference type="EMBL" id="GAD16173.1"/>
    </source>
</evidence>
<dbReference type="SMART" id="SM00900">
    <property type="entry name" value="FMN_bind"/>
    <property type="match status" value="1"/>
</dbReference>
<feature type="transmembrane region" description="Helical" evidence="1">
    <location>
        <begin position="20"/>
        <end position="41"/>
    </location>
</feature>
<feature type="domain" description="FMN-binding" evidence="2">
    <location>
        <begin position="86"/>
        <end position="164"/>
    </location>
</feature>
<dbReference type="STRING" id="1423780.FD05_GL000528"/>
<dbReference type="AlphaFoldDB" id="S4NQ77"/>
<protein>
    <recommendedName>
        <fullName evidence="2">FMN-binding domain-containing protein</fullName>
    </recommendedName>
</protein>
<reference evidence="4" key="1">
    <citation type="journal article" date="2013" name="Genome Announc.">
        <title>Draft Genome Sequence of D-Branched-Chain Amino Acid Producer Lactobacillus otakiensis JCM 15040T, Isolated from a Traditional Japanese Pickle.</title>
        <authorList>
            <person name="Doi K."/>
            <person name="Mori K."/>
            <person name="Mutaguchi Y."/>
            <person name="Tashiro K."/>
            <person name="Fujino Y."/>
            <person name="Ohmori T."/>
            <person name="Kuhara S."/>
            <person name="Ohshima T."/>
        </authorList>
    </citation>
    <scope>NUCLEOTIDE SEQUENCE [LARGE SCALE GENOMIC DNA]</scope>
    <source>
        <strain evidence="4">JCM 15040</strain>
    </source>
</reference>
<sequence>MKIISGLYLKGLVKTIMKKIIGLFLSIAIGISMIIDGYIVFFNGPRHLSTKRADESASSSTKKTAPAKSKTGQYLNGIYTGRSVSTEWGHVQVRATIQNGKLTYVSVLKSPNSEDYSRRLNKRALPTYESEAVKAQSANITHVSGATVTYKGFKASLQNALNQAKRSNESQNQQAN</sequence>
<keyword evidence="1" id="KW-1133">Transmembrane helix</keyword>
<dbReference type="GO" id="GO:0016020">
    <property type="term" value="C:membrane"/>
    <property type="evidence" value="ECO:0007669"/>
    <property type="project" value="InterPro"/>
</dbReference>
<dbReference type="EMBL" id="BASH01000002">
    <property type="protein sequence ID" value="GAD16173.1"/>
    <property type="molecule type" value="Genomic_DNA"/>
</dbReference>
<accession>S4NQ77</accession>
<keyword evidence="4" id="KW-1185">Reference proteome</keyword>
<comment type="caution">
    <text evidence="3">The sequence shown here is derived from an EMBL/GenBank/DDBJ whole genome shotgun (WGS) entry which is preliminary data.</text>
</comment>
<keyword evidence="1" id="KW-0812">Transmembrane</keyword>
<dbReference type="Gene3D" id="3.90.1010.20">
    <property type="match status" value="1"/>
</dbReference>